<reference evidence="1 2" key="1">
    <citation type="journal article" date="2006" name="J. Bacteriol.">
        <title>Complete genome sequence of Yersinia pestis strains Antiqua and Nepal516: evidence of gene reduction in an emerging pathogen.</title>
        <authorList>
            <person name="Chain P.S."/>
            <person name="Hu P."/>
            <person name="Malfatti S.A."/>
            <person name="Radnedge L."/>
            <person name="Larimer F."/>
            <person name="Vergez L.M."/>
            <person name="Worsham P."/>
            <person name="Chu M.C."/>
            <person name="Andersen G.L."/>
        </authorList>
    </citation>
    <scope>NUCLEOTIDE SEQUENCE [LARGE SCALE GENOMIC DNA]</scope>
    <source>
        <strain evidence="1 2">Nepal516</strain>
    </source>
</reference>
<dbReference type="AlphaFoldDB" id="A0A0H2YFI8"/>
<gene>
    <name evidence="1" type="ordered locus">YPN_1148</name>
</gene>
<dbReference type="Proteomes" id="UP000008936">
    <property type="component" value="Chromosome"/>
</dbReference>
<evidence type="ECO:0000313" key="2">
    <source>
        <dbReference type="Proteomes" id="UP000008936"/>
    </source>
</evidence>
<accession>A0A0H2YFI8</accession>
<evidence type="ECO:0000313" key="1">
    <source>
        <dbReference type="EMBL" id="ABG17478.1"/>
    </source>
</evidence>
<dbReference type="HOGENOM" id="CLU_2978358_0_0_6"/>
<protein>
    <submittedName>
        <fullName evidence="1">Uncharacterized protein</fullName>
    </submittedName>
</protein>
<name>A0A0H2YFI8_YERPN</name>
<dbReference type="EMBL" id="CP000305">
    <property type="protein sequence ID" value="ABG17478.1"/>
    <property type="molecule type" value="Genomic_DNA"/>
</dbReference>
<proteinExistence type="predicted"/>
<sequence>MEISPLFYNFIVKSIKSVKIKTKNFKINKLKSTQSDAAFTINTMKNLFYIQKNVKSYG</sequence>
<dbReference type="KEGG" id="ypn:YPN_1148"/>
<organism evidence="1 2">
    <name type="scientific">Yersinia pestis bv. Antiqua (strain Nepal516)</name>
    <dbReference type="NCBI Taxonomy" id="377628"/>
    <lineage>
        <taxon>Bacteria</taxon>
        <taxon>Pseudomonadati</taxon>
        <taxon>Pseudomonadota</taxon>
        <taxon>Gammaproteobacteria</taxon>
        <taxon>Enterobacterales</taxon>
        <taxon>Yersiniaceae</taxon>
        <taxon>Yersinia</taxon>
    </lineage>
</organism>